<sequence length="152" mass="16726">MIKLSKAKPADIKAMQTLVAPQVEAGIILPRSDDEVAQNIRSYILAKSGEQIIGFGALHIIAPDLAEVRSLIVAPSEQKSGIGAKIVNELIAEARELGLTRVIALTYAQGFFEKLGFKLIEKNQIPSQKIWSDCVKCKHFPICDEKALMLWL</sequence>
<evidence type="ECO:0000259" key="3">
    <source>
        <dbReference type="PROSITE" id="PS51186"/>
    </source>
</evidence>
<evidence type="ECO:0000256" key="2">
    <source>
        <dbReference type="ARBA" id="ARBA00023315"/>
    </source>
</evidence>
<dbReference type="PROSITE" id="PS51186">
    <property type="entry name" value="GNAT"/>
    <property type="match status" value="1"/>
</dbReference>
<dbReference type="SUPFAM" id="SSF55729">
    <property type="entry name" value="Acyl-CoA N-acyltransferases (Nat)"/>
    <property type="match status" value="1"/>
</dbReference>
<dbReference type="InterPro" id="IPR016181">
    <property type="entry name" value="Acyl_CoA_acyltransferase"/>
</dbReference>
<evidence type="ECO:0000256" key="1">
    <source>
        <dbReference type="ARBA" id="ARBA00022679"/>
    </source>
</evidence>
<accession>A0ABT8T722</accession>
<proteinExistence type="predicted"/>
<evidence type="ECO:0000313" key="4">
    <source>
        <dbReference type="EMBL" id="MDO2409045.1"/>
    </source>
</evidence>
<protein>
    <submittedName>
        <fullName evidence="4">N-acetyltransferase</fullName>
    </submittedName>
</protein>
<reference evidence="4 5" key="1">
    <citation type="submission" date="2023-06" db="EMBL/GenBank/DDBJ databases">
        <title>Campylobacter magnum sp. nov., isolated from cecal contents of domestic pigs (Sus scrofa domesticus).</title>
        <authorList>
            <person name="Papic B."/>
            <person name="Gruntar I."/>
        </authorList>
    </citation>
    <scope>NUCLEOTIDE SEQUENCE [LARGE SCALE GENOMIC DNA]</scope>
    <source>
        <strain evidence="5">34484-21</strain>
    </source>
</reference>
<keyword evidence="1" id="KW-0808">Transferase</keyword>
<dbReference type="PANTHER" id="PTHR43877:SF8">
    <property type="entry name" value="N-ACETYLGLUTAMATE SYNTHASE-RELATED"/>
    <property type="match status" value="1"/>
</dbReference>
<keyword evidence="2" id="KW-0012">Acyltransferase</keyword>
<evidence type="ECO:0000313" key="5">
    <source>
        <dbReference type="Proteomes" id="UP001171111"/>
    </source>
</evidence>
<dbReference type="CDD" id="cd04301">
    <property type="entry name" value="NAT_SF"/>
    <property type="match status" value="1"/>
</dbReference>
<keyword evidence="5" id="KW-1185">Reference proteome</keyword>
<dbReference type="InterPro" id="IPR000182">
    <property type="entry name" value="GNAT_dom"/>
</dbReference>
<gene>
    <name evidence="4" type="ORF">Q2362_02880</name>
</gene>
<dbReference type="EMBL" id="JAULJQ010000003">
    <property type="protein sequence ID" value="MDO2409045.1"/>
    <property type="molecule type" value="Genomic_DNA"/>
</dbReference>
<dbReference type="Pfam" id="PF00583">
    <property type="entry name" value="Acetyltransf_1"/>
    <property type="match status" value="1"/>
</dbReference>
<dbReference type="NCBIfam" id="NF005840">
    <property type="entry name" value="PRK07757.1"/>
    <property type="match status" value="1"/>
</dbReference>
<comment type="caution">
    <text evidence="4">The sequence shown here is derived from an EMBL/GenBank/DDBJ whole genome shotgun (WGS) entry which is preliminary data.</text>
</comment>
<organism evidence="4 5">
    <name type="scientific">Campylobacter magnus</name>
    <dbReference type="NCBI Taxonomy" id="3026462"/>
    <lineage>
        <taxon>Bacteria</taxon>
        <taxon>Pseudomonadati</taxon>
        <taxon>Campylobacterota</taxon>
        <taxon>Epsilonproteobacteria</taxon>
        <taxon>Campylobacterales</taxon>
        <taxon>Campylobacteraceae</taxon>
        <taxon>Campylobacter</taxon>
    </lineage>
</organism>
<dbReference type="Proteomes" id="UP001171111">
    <property type="component" value="Unassembled WGS sequence"/>
</dbReference>
<dbReference type="PANTHER" id="PTHR43877">
    <property type="entry name" value="AMINOALKYLPHOSPHONATE N-ACETYLTRANSFERASE-RELATED-RELATED"/>
    <property type="match status" value="1"/>
</dbReference>
<feature type="domain" description="N-acetyltransferase" evidence="3">
    <location>
        <begin position="2"/>
        <end position="141"/>
    </location>
</feature>
<dbReference type="RefSeq" id="WP_273931917.1">
    <property type="nucleotide sequence ID" value="NZ_JAQSLK010000002.1"/>
</dbReference>
<dbReference type="InterPro" id="IPR050832">
    <property type="entry name" value="Bact_Acetyltransf"/>
</dbReference>
<dbReference type="Gene3D" id="3.40.630.30">
    <property type="match status" value="1"/>
</dbReference>
<name>A0ABT8T722_9BACT</name>